<reference evidence="2" key="1">
    <citation type="submission" date="2019-07" db="EMBL/GenBank/DDBJ databases">
        <title>De Novo Assembly of kiwifruit Actinidia rufa.</title>
        <authorList>
            <person name="Sugita-Konishi S."/>
            <person name="Sato K."/>
            <person name="Mori E."/>
            <person name="Abe Y."/>
            <person name="Kisaki G."/>
            <person name="Hamano K."/>
            <person name="Suezawa K."/>
            <person name="Otani M."/>
            <person name="Fukuda T."/>
            <person name="Manabe T."/>
            <person name="Gomi K."/>
            <person name="Tabuchi M."/>
            <person name="Akimitsu K."/>
            <person name="Kataoka I."/>
        </authorList>
    </citation>
    <scope>NUCLEOTIDE SEQUENCE [LARGE SCALE GENOMIC DNA]</scope>
    <source>
        <strain evidence="2">cv. Fuchu</strain>
    </source>
</reference>
<evidence type="ECO:0000313" key="2">
    <source>
        <dbReference type="Proteomes" id="UP000585474"/>
    </source>
</evidence>
<dbReference type="PANTHER" id="PTHR33240:SF17">
    <property type="entry name" value="EUKARYOTIC PEPTIDE CHAIN RELEASE FACTOR GTP-BINDING SUBUNIT-LIKE"/>
    <property type="match status" value="1"/>
</dbReference>
<sequence>MWQDFIVMDCPLPYNVIFGRPMLEKIKWITSTYHLVMKFPIPTRIGETDDTEMEALRDEVEEIALVDPRETENTKPLEDVASISIHPKYLDRHIMIRTELSEELRNAFMEFLKRNYDVFAWSQGDVPRIDPQIAVHKLFTNLKYPLVHQKRKSFALEGLKVIEEEVAKLIIANVIKEAHYLDWLANVVVALQKGKSGECVSISLT</sequence>
<dbReference type="AlphaFoldDB" id="A0A7J0DEP3"/>
<comment type="caution">
    <text evidence="1">The sequence shown here is derived from an EMBL/GenBank/DDBJ whole genome shotgun (WGS) entry which is preliminary data.</text>
</comment>
<organism evidence="1 2">
    <name type="scientific">Actinidia rufa</name>
    <dbReference type="NCBI Taxonomy" id="165716"/>
    <lineage>
        <taxon>Eukaryota</taxon>
        <taxon>Viridiplantae</taxon>
        <taxon>Streptophyta</taxon>
        <taxon>Embryophyta</taxon>
        <taxon>Tracheophyta</taxon>
        <taxon>Spermatophyta</taxon>
        <taxon>Magnoliopsida</taxon>
        <taxon>eudicotyledons</taxon>
        <taxon>Gunneridae</taxon>
        <taxon>Pentapetalae</taxon>
        <taxon>asterids</taxon>
        <taxon>Ericales</taxon>
        <taxon>Actinidiaceae</taxon>
        <taxon>Actinidia</taxon>
    </lineage>
</organism>
<dbReference type="PANTHER" id="PTHR33240">
    <property type="entry name" value="OS08G0508500 PROTEIN"/>
    <property type="match status" value="1"/>
</dbReference>
<dbReference type="Proteomes" id="UP000585474">
    <property type="component" value="Unassembled WGS sequence"/>
</dbReference>
<gene>
    <name evidence="1" type="ORF">Acr_00g0027770</name>
</gene>
<name>A0A7J0DEP3_9ERIC</name>
<dbReference type="EMBL" id="BJWL01000185">
    <property type="protein sequence ID" value="GFS33320.1"/>
    <property type="molecule type" value="Genomic_DNA"/>
</dbReference>
<dbReference type="OrthoDB" id="1928766at2759"/>
<evidence type="ECO:0000313" key="1">
    <source>
        <dbReference type="EMBL" id="GFS33320.1"/>
    </source>
</evidence>
<proteinExistence type="predicted"/>
<keyword evidence="2" id="KW-1185">Reference proteome</keyword>
<protein>
    <submittedName>
        <fullName evidence="1">Uncharacterized protein</fullName>
    </submittedName>
</protein>
<accession>A0A7J0DEP3</accession>